<organism evidence="6 7">
    <name type="scientific">Stichopus japonicus</name>
    <name type="common">Sea cucumber</name>
    <dbReference type="NCBI Taxonomy" id="307972"/>
    <lineage>
        <taxon>Eukaryota</taxon>
        <taxon>Metazoa</taxon>
        <taxon>Echinodermata</taxon>
        <taxon>Eleutherozoa</taxon>
        <taxon>Echinozoa</taxon>
        <taxon>Holothuroidea</taxon>
        <taxon>Aspidochirotacea</taxon>
        <taxon>Aspidochirotida</taxon>
        <taxon>Stichopodidae</taxon>
        <taxon>Apostichopus</taxon>
    </lineage>
</organism>
<sequence length="201" mass="21280">MARIEAVADMDSNSPSKELTYDIHHSDQRDKESLTRDINLIGGIAIIVGNMIGSGIFISPKGVLQQTESVGMSLVVWTLCGVAAMLGSLSFAELGTIIPTSGGEFSYIKTGFGPPLAFLYSWVAVLLIRTSTLAAITTIFAQYLAEAFSSSSSCSPPSYIVKIIAVNAIGVCAATNAVTDTLKTMDDLVETSDSYLRIPLS</sequence>
<feature type="transmembrane region" description="Helical" evidence="5">
    <location>
        <begin position="38"/>
        <end position="58"/>
    </location>
</feature>
<dbReference type="PANTHER" id="PTHR11785">
    <property type="entry name" value="AMINO ACID TRANSPORTER"/>
    <property type="match status" value="1"/>
</dbReference>
<dbReference type="Proteomes" id="UP000230750">
    <property type="component" value="Unassembled WGS sequence"/>
</dbReference>
<evidence type="ECO:0000313" key="7">
    <source>
        <dbReference type="Proteomes" id="UP000230750"/>
    </source>
</evidence>
<name>A0A2G8K0I3_STIJA</name>
<dbReference type="PANTHER" id="PTHR11785:SF512">
    <property type="entry name" value="SOBREMESA, ISOFORM B"/>
    <property type="match status" value="1"/>
</dbReference>
<gene>
    <name evidence="6" type="ORF">BSL78_21665</name>
</gene>
<dbReference type="OrthoDB" id="10062876at2759"/>
<dbReference type="InterPro" id="IPR002293">
    <property type="entry name" value="AA/rel_permease1"/>
</dbReference>
<evidence type="ECO:0000256" key="3">
    <source>
        <dbReference type="ARBA" id="ARBA00022989"/>
    </source>
</evidence>
<dbReference type="GO" id="GO:0016020">
    <property type="term" value="C:membrane"/>
    <property type="evidence" value="ECO:0007669"/>
    <property type="project" value="UniProtKB-SubCell"/>
</dbReference>
<evidence type="ECO:0000256" key="4">
    <source>
        <dbReference type="ARBA" id="ARBA00023136"/>
    </source>
</evidence>
<feature type="transmembrane region" description="Helical" evidence="5">
    <location>
        <begin position="70"/>
        <end position="98"/>
    </location>
</feature>
<comment type="subcellular location">
    <subcellularLocation>
        <location evidence="1">Membrane</location>
        <topology evidence="1">Multi-pass membrane protein</topology>
    </subcellularLocation>
</comment>
<proteinExistence type="predicted"/>
<dbReference type="EMBL" id="MRZV01001015">
    <property type="protein sequence ID" value="PIK41479.1"/>
    <property type="molecule type" value="Genomic_DNA"/>
</dbReference>
<dbReference type="AlphaFoldDB" id="A0A2G8K0I3"/>
<dbReference type="STRING" id="307972.A0A2G8K0I3"/>
<comment type="caution">
    <text evidence="6">The sequence shown here is derived from an EMBL/GenBank/DDBJ whole genome shotgun (WGS) entry which is preliminary data.</text>
</comment>
<accession>A0A2G8K0I3</accession>
<keyword evidence="4 5" id="KW-0472">Membrane</keyword>
<dbReference type="InterPro" id="IPR050598">
    <property type="entry name" value="AminoAcid_Transporter"/>
</dbReference>
<evidence type="ECO:0000256" key="5">
    <source>
        <dbReference type="SAM" id="Phobius"/>
    </source>
</evidence>
<reference evidence="6 7" key="1">
    <citation type="journal article" date="2017" name="PLoS Biol.">
        <title>The sea cucumber genome provides insights into morphological evolution and visceral regeneration.</title>
        <authorList>
            <person name="Zhang X."/>
            <person name="Sun L."/>
            <person name="Yuan J."/>
            <person name="Sun Y."/>
            <person name="Gao Y."/>
            <person name="Zhang L."/>
            <person name="Li S."/>
            <person name="Dai H."/>
            <person name="Hamel J.F."/>
            <person name="Liu C."/>
            <person name="Yu Y."/>
            <person name="Liu S."/>
            <person name="Lin W."/>
            <person name="Guo K."/>
            <person name="Jin S."/>
            <person name="Xu P."/>
            <person name="Storey K.B."/>
            <person name="Huan P."/>
            <person name="Zhang T."/>
            <person name="Zhou Y."/>
            <person name="Zhang J."/>
            <person name="Lin C."/>
            <person name="Li X."/>
            <person name="Xing L."/>
            <person name="Huo D."/>
            <person name="Sun M."/>
            <person name="Wang L."/>
            <person name="Mercier A."/>
            <person name="Li F."/>
            <person name="Yang H."/>
            <person name="Xiang J."/>
        </authorList>
    </citation>
    <scope>NUCLEOTIDE SEQUENCE [LARGE SCALE GENOMIC DNA]</scope>
    <source>
        <strain evidence="6">Shaxun</strain>
        <tissue evidence="6">Muscle</tissue>
    </source>
</reference>
<dbReference type="Pfam" id="PF13520">
    <property type="entry name" value="AA_permease_2"/>
    <property type="match status" value="1"/>
</dbReference>
<feature type="transmembrane region" description="Helical" evidence="5">
    <location>
        <begin position="118"/>
        <end position="141"/>
    </location>
</feature>
<evidence type="ECO:0000256" key="1">
    <source>
        <dbReference type="ARBA" id="ARBA00004141"/>
    </source>
</evidence>
<dbReference type="Gene3D" id="1.20.1740.10">
    <property type="entry name" value="Amino acid/polyamine transporter I"/>
    <property type="match status" value="1"/>
</dbReference>
<protein>
    <submittedName>
        <fullName evidence="6">Putative b(0,+)-type amino acid transporter 1 isoform X2</fullName>
    </submittedName>
</protein>
<dbReference type="GO" id="GO:0015179">
    <property type="term" value="F:L-amino acid transmembrane transporter activity"/>
    <property type="evidence" value="ECO:0007669"/>
    <property type="project" value="TreeGrafter"/>
</dbReference>
<evidence type="ECO:0000313" key="6">
    <source>
        <dbReference type="EMBL" id="PIK41479.1"/>
    </source>
</evidence>
<keyword evidence="7" id="KW-1185">Reference proteome</keyword>
<keyword evidence="3 5" id="KW-1133">Transmembrane helix</keyword>
<evidence type="ECO:0000256" key="2">
    <source>
        <dbReference type="ARBA" id="ARBA00022692"/>
    </source>
</evidence>
<keyword evidence="2 5" id="KW-0812">Transmembrane</keyword>